<dbReference type="AlphaFoldDB" id="A0A0E9WDQ5"/>
<sequence>MLDSSGRKGGLVQSINKDMLFNQTYWKTSLKVSSSKTW</sequence>
<evidence type="ECO:0000313" key="1">
    <source>
        <dbReference type="EMBL" id="JAH88426.1"/>
    </source>
</evidence>
<organism evidence="1">
    <name type="scientific">Anguilla anguilla</name>
    <name type="common">European freshwater eel</name>
    <name type="synonym">Muraena anguilla</name>
    <dbReference type="NCBI Taxonomy" id="7936"/>
    <lineage>
        <taxon>Eukaryota</taxon>
        <taxon>Metazoa</taxon>
        <taxon>Chordata</taxon>
        <taxon>Craniata</taxon>
        <taxon>Vertebrata</taxon>
        <taxon>Euteleostomi</taxon>
        <taxon>Actinopterygii</taxon>
        <taxon>Neopterygii</taxon>
        <taxon>Teleostei</taxon>
        <taxon>Anguilliformes</taxon>
        <taxon>Anguillidae</taxon>
        <taxon>Anguilla</taxon>
    </lineage>
</organism>
<accession>A0A0E9WDQ5</accession>
<name>A0A0E9WDQ5_ANGAN</name>
<proteinExistence type="predicted"/>
<reference evidence="1" key="1">
    <citation type="submission" date="2014-11" db="EMBL/GenBank/DDBJ databases">
        <authorList>
            <person name="Amaro Gonzalez C."/>
        </authorList>
    </citation>
    <scope>NUCLEOTIDE SEQUENCE</scope>
</reference>
<protein>
    <submittedName>
        <fullName evidence="1">Uncharacterized protein</fullName>
    </submittedName>
</protein>
<reference evidence="1" key="2">
    <citation type="journal article" date="2015" name="Fish Shellfish Immunol.">
        <title>Early steps in the European eel (Anguilla anguilla)-Vibrio vulnificus interaction in the gills: Role of the RtxA13 toxin.</title>
        <authorList>
            <person name="Callol A."/>
            <person name="Pajuelo D."/>
            <person name="Ebbesson L."/>
            <person name="Teles M."/>
            <person name="MacKenzie S."/>
            <person name="Amaro C."/>
        </authorList>
    </citation>
    <scope>NUCLEOTIDE SEQUENCE</scope>
</reference>
<dbReference type="EMBL" id="GBXM01020151">
    <property type="protein sequence ID" value="JAH88426.1"/>
    <property type="molecule type" value="Transcribed_RNA"/>
</dbReference>